<evidence type="ECO:0008006" key="5">
    <source>
        <dbReference type="Google" id="ProtNLM"/>
    </source>
</evidence>
<reference evidence="3 4" key="1">
    <citation type="submission" date="2016-11" db="EMBL/GenBank/DDBJ databases">
        <authorList>
            <person name="Jaros S."/>
            <person name="Januszkiewicz K."/>
            <person name="Wedrychowicz H."/>
        </authorList>
    </citation>
    <scope>NUCLEOTIDE SEQUENCE [LARGE SCALE GENOMIC DNA]</scope>
    <source>
        <strain evidence="3 4">DSM 21758</strain>
    </source>
</reference>
<keyword evidence="4" id="KW-1185">Reference proteome</keyword>
<dbReference type="InterPro" id="IPR044946">
    <property type="entry name" value="Restrct_endonuc_typeI_TRD_sf"/>
</dbReference>
<proteinExistence type="predicted"/>
<gene>
    <name evidence="3" type="ORF">SAMN02745163_00393</name>
</gene>
<keyword evidence="2" id="KW-0238">DNA-binding</keyword>
<evidence type="ECO:0000256" key="2">
    <source>
        <dbReference type="ARBA" id="ARBA00023125"/>
    </source>
</evidence>
<accession>A0A1M6BLU3</accession>
<evidence type="ECO:0000313" key="3">
    <source>
        <dbReference type="EMBL" id="SHI49636.1"/>
    </source>
</evidence>
<sequence>MMNNVKSVENESLILNSLVTNGSIEEIMNLNLASQETSFMIGEVAEVFEGISVNPKYLQTDEDIKGISYIKPSSIKYWELLKGKYYIKEEFANKYDKKLLKVGDILISKIFDGYNCAIVRDERLKAIASKNVIIIRCTKMNPQILFNAIAFNEGKQIFLKSIKERGRGYDIKYINKEIINGIRLPYKI</sequence>
<organism evidence="3 4">
    <name type="scientific">Clostridium cavendishii DSM 21758</name>
    <dbReference type="NCBI Taxonomy" id="1121302"/>
    <lineage>
        <taxon>Bacteria</taxon>
        <taxon>Bacillati</taxon>
        <taxon>Bacillota</taxon>
        <taxon>Clostridia</taxon>
        <taxon>Eubacteriales</taxon>
        <taxon>Clostridiaceae</taxon>
        <taxon>Clostridium</taxon>
    </lineage>
</organism>
<dbReference type="EMBL" id="FQZB01000003">
    <property type="protein sequence ID" value="SHI49636.1"/>
    <property type="molecule type" value="Genomic_DNA"/>
</dbReference>
<dbReference type="Proteomes" id="UP000184310">
    <property type="component" value="Unassembled WGS sequence"/>
</dbReference>
<protein>
    <recommendedName>
        <fullName evidence="5">Type I restriction modification DNA specificity domain-containing protein</fullName>
    </recommendedName>
</protein>
<dbReference type="Gene3D" id="3.90.220.20">
    <property type="entry name" value="DNA methylase specificity domains"/>
    <property type="match status" value="1"/>
</dbReference>
<dbReference type="GO" id="GO:0003677">
    <property type="term" value="F:DNA binding"/>
    <property type="evidence" value="ECO:0007669"/>
    <property type="project" value="UniProtKB-KW"/>
</dbReference>
<dbReference type="AlphaFoldDB" id="A0A1M6BLU3"/>
<dbReference type="GO" id="GO:0009307">
    <property type="term" value="P:DNA restriction-modification system"/>
    <property type="evidence" value="ECO:0007669"/>
    <property type="project" value="UniProtKB-KW"/>
</dbReference>
<evidence type="ECO:0000313" key="4">
    <source>
        <dbReference type="Proteomes" id="UP000184310"/>
    </source>
</evidence>
<dbReference type="SUPFAM" id="SSF116734">
    <property type="entry name" value="DNA methylase specificity domain"/>
    <property type="match status" value="1"/>
</dbReference>
<keyword evidence="1" id="KW-0680">Restriction system</keyword>
<name>A0A1M6BLU3_9CLOT</name>
<evidence type="ECO:0000256" key="1">
    <source>
        <dbReference type="ARBA" id="ARBA00022747"/>
    </source>
</evidence>